<name>B7AR08_9FIRM</name>
<proteinExistence type="predicted"/>
<dbReference type="PANTHER" id="PTHR33747:SF1">
    <property type="entry name" value="ADENYLATE CYCLASE-ASSOCIATED CAP C-TERMINAL DOMAIN-CONTAINING PROTEIN"/>
    <property type="match status" value="1"/>
</dbReference>
<evidence type="ECO:0008006" key="3">
    <source>
        <dbReference type="Google" id="ProtNLM"/>
    </source>
</evidence>
<accession>B7AR08</accession>
<dbReference type="InterPro" id="IPR004027">
    <property type="entry name" value="SEC_C_motif"/>
</dbReference>
<gene>
    <name evidence="1" type="ORF">BACPEC_01118</name>
</gene>
<reference evidence="1 2" key="1">
    <citation type="submission" date="2008-11" db="EMBL/GenBank/DDBJ databases">
        <title>Draft genome sequence of Bacteroides pectinophilus (ATCC 43243).</title>
        <authorList>
            <person name="Sudarsanam P."/>
            <person name="Ley R."/>
            <person name="Guruge J."/>
            <person name="Turnbaugh P.J."/>
            <person name="Mahowald M."/>
            <person name="Liep D."/>
            <person name="Gordon J."/>
        </authorList>
    </citation>
    <scope>NUCLEOTIDE SEQUENCE [LARGE SCALE GENOMIC DNA]</scope>
    <source>
        <strain evidence="1 2">ATCC 43243</strain>
    </source>
</reference>
<reference evidence="1 2" key="2">
    <citation type="submission" date="2008-11" db="EMBL/GenBank/DDBJ databases">
        <authorList>
            <person name="Fulton L."/>
            <person name="Clifton S."/>
            <person name="Fulton B."/>
            <person name="Xu J."/>
            <person name="Minx P."/>
            <person name="Pepin K.H."/>
            <person name="Johnson M."/>
            <person name="Bhonagiri V."/>
            <person name="Nash W.E."/>
            <person name="Mardis E.R."/>
            <person name="Wilson R.K."/>
        </authorList>
    </citation>
    <scope>NUCLEOTIDE SEQUENCE [LARGE SCALE GENOMIC DNA]</scope>
    <source>
        <strain evidence="1 2">ATCC 43243</strain>
    </source>
</reference>
<organism evidence="1 2">
    <name type="scientific">[Bacteroides] pectinophilus ATCC 43243</name>
    <dbReference type="NCBI Taxonomy" id="483218"/>
    <lineage>
        <taxon>Bacteria</taxon>
        <taxon>Bacillati</taxon>
        <taxon>Bacillota</taxon>
        <taxon>Clostridia</taxon>
        <taxon>Eubacteriales</taxon>
    </lineage>
</organism>
<dbReference type="Proteomes" id="UP000003136">
    <property type="component" value="Unassembled WGS sequence"/>
</dbReference>
<evidence type="ECO:0000313" key="1">
    <source>
        <dbReference type="EMBL" id="EEC58130.1"/>
    </source>
</evidence>
<dbReference type="AlphaFoldDB" id="B7AR08"/>
<dbReference type="Gene3D" id="3.10.450.50">
    <property type="match status" value="1"/>
</dbReference>
<dbReference type="NCBIfam" id="NF004088">
    <property type="entry name" value="PRK05590.1"/>
    <property type="match status" value="1"/>
</dbReference>
<protein>
    <recommendedName>
        <fullName evidence="3">SEC-C domain-containing protein</fullName>
    </recommendedName>
</protein>
<dbReference type="eggNOG" id="COG3012">
    <property type="taxonomic scope" value="Bacteria"/>
</dbReference>
<sequence>MVVRQPVWLIIRNEEKIMTLLETWRKMAYETEMNQQQANQFWGTYFNLEKGIYEQILANPDEIVKGTVADLAKKYDVELMIMVGFLDGINDSLKTPNPIETMAEDTEVSLEYDKEKLYYNMVGAKAEWLYELPQWDALLTEDVRKDLYKKQKLSGTVVKDKKVGRNDPCPCGSGLKYKKCCGKNA</sequence>
<dbReference type="Pfam" id="PF02810">
    <property type="entry name" value="SEC-C"/>
    <property type="match status" value="1"/>
</dbReference>
<comment type="caution">
    <text evidence="1">The sequence shown here is derived from an EMBL/GenBank/DDBJ whole genome shotgun (WGS) entry which is preliminary data.</text>
</comment>
<evidence type="ECO:0000313" key="2">
    <source>
        <dbReference type="Proteomes" id="UP000003136"/>
    </source>
</evidence>
<dbReference type="HOGENOM" id="CLU_1599882_0_0_9"/>
<dbReference type="SUPFAM" id="SSF103642">
    <property type="entry name" value="Sec-C motif"/>
    <property type="match status" value="1"/>
</dbReference>
<keyword evidence="2" id="KW-1185">Reference proteome</keyword>
<dbReference type="EMBL" id="ABVQ01000035">
    <property type="protein sequence ID" value="EEC58130.1"/>
    <property type="molecule type" value="Genomic_DNA"/>
</dbReference>
<dbReference type="STRING" id="483218.BACPEC_01118"/>
<dbReference type="PANTHER" id="PTHR33747">
    <property type="entry name" value="UPF0225 PROTEIN SCO1677"/>
    <property type="match status" value="1"/>
</dbReference>